<evidence type="ECO:0000313" key="1">
    <source>
        <dbReference type="EMBL" id="ETT84209.1"/>
    </source>
</evidence>
<protein>
    <submittedName>
        <fullName evidence="1">Uncharacterized protein</fullName>
    </submittedName>
</protein>
<dbReference type="AlphaFoldDB" id="W4EVC8"/>
<sequence>MGFEGFEGFEMTEEKVRKLKPIVEKILSRKHGRDIKLYNLTICGVPLGDESSNEDQQNRQPN</sequence>
<organism evidence="1 2">
    <name type="scientific">Viridibacillus arenosi FSL R5-213</name>
    <dbReference type="NCBI Taxonomy" id="1227360"/>
    <lineage>
        <taxon>Bacteria</taxon>
        <taxon>Bacillati</taxon>
        <taxon>Bacillota</taxon>
        <taxon>Bacilli</taxon>
        <taxon>Bacillales</taxon>
        <taxon>Caryophanaceae</taxon>
        <taxon>Viridibacillus</taxon>
    </lineage>
</organism>
<reference evidence="1 2" key="1">
    <citation type="journal article" date="2014" name="BMC Genomics">
        <title>Genomic comparison of sporeforming bacilli isolated from milk.</title>
        <authorList>
            <person name="Moreno Switt A.I."/>
            <person name="Andrus A.D."/>
            <person name="Ranieri M.L."/>
            <person name="Orsi R.H."/>
            <person name="Ivy R."/>
            <person name="den Bakker H.C."/>
            <person name="Martin N.H."/>
            <person name="Wiedmann M."/>
            <person name="Boor K.J."/>
        </authorList>
    </citation>
    <scope>NUCLEOTIDE SEQUENCE [LARGE SCALE GENOMIC DNA]</scope>
    <source>
        <strain evidence="1 2">FSL R5-213</strain>
    </source>
</reference>
<comment type="caution">
    <text evidence="1">The sequence shown here is derived from an EMBL/GenBank/DDBJ whole genome shotgun (WGS) entry which is preliminary data.</text>
</comment>
<dbReference type="EMBL" id="ASQA01000028">
    <property type="protein sequence ID" value="ETT84209.1"/>
    <property type="molecule type" value="Genomic_DNA"/>
</dbReference>
<evidence type="ECO:0000313" key="2">
    <source>
        <dbReference type="Proteomes" id="UP000019062"/>
    </source>
</evidence>
<proteinExistence type="predicted"/>
<accession>W4EVC8</accession>
<name>W4EVC8_9BACL</name>
<keyword evidence="2" id="KW-1185">Reference proteome</keyword>
<dbReference type="RefSeq" id="WP_038185537.1">
    <property type="nucleotide sequence ID" value="NZ_ASQA01000028.1"/>
</dbReference>
<gene>
    <name evidence="1" type="ORF">C176_12613</name>
</gene>
<dbReference type="Proteomes" id="UP000019062">
    <property type="component" value="Unassembled WGS sequence"/>
</dbReference>